<dbReference type="Gene3D" id="1.20.1090.10">
    <property type="entry name" value="Dehydroquinate synthase-like - alpha domain"/>
    <property type="match status" value="1"/>
</dbReference>
<dbReference type="InterPro" id="IPR039697">
    <property type="entry name" value="Alcohol_dehydrogenase_Fe"/>
</dbReference>
<keyword evidence="2 5" id="KW-0560">Oxidoreductase</keyword>
<reference evidence="5" key="1">
    <citation type="submission" date="2022-11" db="EMBL/GenBank/DDBJ databases">
        <title>Hoeflea poritis sp. nov., isolated from scleractinian coral Porites lutea.</title>
        <authorList>
            <person name="Zhang G."/>
            <person name="Wei Q."/>
            <person name="Cai L."/>
        </authorList>
    </citation>
    <scope>NUCLEOTIDE SEQUENCE</scope>
    <source>
        <strain evidence="5">E7-10</strain>
    </source>
</reference>
<dbReference type="PANTHER" id="PTHR11496">
    <property type="entry name" value="ALCOHOL DEHYDROGENASE"/>
    <property type="match status" value="1"/>
</dbReference>
<dbReference type="EC" id="1.1.1.1" evidence="5"/>
<accession>A0ABT4VSR1</accession>
<sequence length="351" mass="36847">MSLIQLVSRIHFADSVLEDALPDAIKRLKASRPLILTDEDGRTGDRLERLFDALPADCVPEVFPNLPIHPDKSEFEQAVRSLKAARCDVIICLGGIAALDFGRFLAASQDCGCLPVIAVPSTAANVGLGPVHRPGLGNAGRVEPPASVLCDPTLTLDTSPERTAAHGFDALTHCIEAFLATAFNPPADGMALEGIHRSTLYLERAVADGEDLEARRELLAVALNAGLAAQKGLGGVEALARAADGECGVADRHGALNAALLRPVLNFNAPAVGNRYARIAAAMNLSPGADVTGALVDLGRRIGLPDRIGPVWSGANPLQQVAKWAAADPANQTNPRHATPDDYVSLLQEAM</sequence>
<protein>
    <submittedName>
        <fullName evidence="5">Iron-containing alcohol dehydrogenase</fullName>
        <ecNumber evidence="5">1.1.1.1</ecNumber>
    </submittedName>
</protein>
<evidence type="ECO:0000256" key="1">
    <source>
        <dbReference type="ARBA" id="ARBA00007358"/>
    </source>
</evidence>
<dbReference type="SUPFAM" id="SSF56796">
    <property type="entry name" value="Dehydroquinate synthase-like"/>
    <property type="match status" value="1"/>
</dbReference>
<evidence type="ECO:0000256" key="2">
    <source>
        <dbReference type="ARBA" id="ARBA00023002"/>
    </source>
</evidence>
<comment type="similarity">
    <text evidence="1">Belongs to the iron-containing alcohol dehydrogenase family.</text>
</comment>
<dbReference type="Proteomes" id="UP001148313">
    <property type="component" value="Unassembled WGS sequence"/>
</dbReference>
<dbReference type="GO" id="GO:0004022">
    <property type="term" value="F:alcohol dehydrogenase (NAD+) activity"/>
    <property type="evidence" value="ECO:0007669"/>
    <property type="project" value="UniProtKB-EC"/>
</dbReference>
<evidence type="ECO:0000313" key="6">
    <source>
        <dbReference type="Proteomes" id="UP001148313"/>
    </source>
</evidence>
<evidence type="ECO:0000259" key="3">
    <source>
        <dbReference type="Pfam" id="PF00465"/>
    </source>
</evidence>
<dbReference type="Pfam" id="PF25137">
    <property type="entry name" value="ADH_Fe_C"/>
    <property type="match status" value="1"/>
</dbReference>
<dbReference type="PANTHER" id="PTHR11496:SF102">
    <property type="entry name" value="ALCOHOL DEHYDROGENASE 4"/>
    <property type="match status" value="1"/>
</dbReference>
<keyword evidence="6" id="KW-1185">Reference proteome</keyword>
<dbReference type="RefSeq" id="WP_271091562.1">
    <property type="nucleotide sequence ID" value="NZ_JAPJZH010000015.1"/>
</dbReference>
<gene>
    <name evidence="5" type="ORF">OOZ53_20355</name>
</gene>
<dbReference type="InterPro" id="IPR001670">
    <property type="entry name" value="ADH_Fe/GldA"/>
</dbReference>
<feature type="domain" description="Fe-containing alcohol dehydrogenase-like C-terminal" evidence="4">
    <location>
        <begin position="163"/>
        <end position="351"/>
    </location>
</feature>
<dbReference type="Gene3D" id="3.40.50.1970">
    <property type="match status" value="1"/>
</dbReference>
<dbReference type="InterPro" id="IPR056798">
    <property type="entry name" value="ADH_Fe_C"/>
</dbReference>
<dbReference type="Pfam" id="PF00465">
    <property type="entry name" value="Fe-ADH"/>
    <property type="match status" value="1"/>
</dbReference>
<name>A0ABT4VSR1_9HYPH</name>
<feature type="domain" description="Alcohol dehydrogenase iron-type/glycerol dehydrogenase GldA" evidence="3">
    <location>
        <begin position="11"/>
        <end position="124"/>
    </location>
</feature>
<dbReference type="EMBL" id="JAPJZH010000015">
    <property type="protein sequence ID" value="MDA4847724.1"/>
    <property type="molecule type" value="Genomic_DNA"/>
</dbReference>
<proteinExistence type="inferred from homology"/>
<comment type="caution">
    <text evidence="5">The sequence shown here is derived from an EMBL/GenBank/DDBJ whole genome shotgun (WGS) entry which is preliminary data.</text>
</comment>
<evidence type="ECO:0000259" key="4">
    <source>
        <dbReference type="Pfam" id="PF25137"/>
    </source>
</evidence>
<organism evidence="5 6">
    <name type="scientific">Hoeflea poritis</name>
    <dbReference type="NCBI Taxonomy" id="2993659"/>
    <lineage>
        <taxon>Bacteria</taxon>
        <taxon>Pseudomonadati</taxon>
        <taxon>Pseudomonadota</taxon>
        <taxon>Alphaproteobacteria</taxon>
        <taxon>Hyphomicrobiales</taxon>
        <taxon>Rhizobiaceae</taxon>
        <taxon>Hoeflea</taxon>
    </lineage>
</organism>
<evidence type="ECO:0000313" key="5">
    <source>
        <dbReference type="EMBL" id="MDA4847724.1"/>
    </source>
</evidence>